<dbReference type="EMBL" id="KV921461">
    <property type="protein sequence ID" value="ORE14629.1"/>
    <property type="molecule type" value="Genomic_DNA"/>
</dbReference>
<reference evidence="2 3" key="1">
    <citation type="journal article" date="2016" name="Proc. Natl. Acad. Sci. U.S.A.">
        <title>Lipid metabolic changes in an early divergent fungus govern the establishment of a mutualistic symbiosis with endobacteria.</title>
        <authorList>
            <person name="Lastovetsky O.A."/>
            <person name="Gaspar M.L."/>
            <person name="Mondo S.J."/>
            <person name="LaButti K.M."/>
            <person name="Sandor L."/>
            <person name="Grigoriev I.V."/>
            <person name="Henry S.A."/>
            <person name="Pawlowska T.E."/>
        </authorList>
    </citation>
    <scope>NUCLEOTIDE SEQUENCE [LARGE SCALE GENOMIC DNA]</scope>
    <source>
        <strain evidence="2 3">ATCC 11559</strain>
    </source>
</reference>
<sequence>MLGGNQAVSYSIFHSLANNAILLFYSITKICLTCREKIRNFMSQLSSKSTRERERD</sequence>
<keyword evidence="1" id="KW-0472">Membrane</keyword>
<protein>
    <submittedName>
        <fullName evidence="2">Uncharacterized protein</fullName>
    </submittedName>
</protein>
<name>A0A1X0RRK9_RHIZD</name>
<accession>A0A1X0RRK9</accession>
<keyword evidence="1" id="KW-0812">Transmembrane</keyword>
<dbReference type="Proteomes" id="UP000242381">
    <property type="component" value="Unassembled WGS sequence"/>
</dbReference>
<dbReference type="AlphaFoldDB" id="A0A1X0RRK9"/>
<feature type="transmembrane region" description="Helical" evidence="1">
    <location>
        <begin position="12"/>
        <end position="32"/>
    </location>
</feature>
<gene>
    <name evidence="2" type="ORF">BCV71DRAFT_48141</name>
</gene>
<evidence type="ECO:0000313" key="3">
    <source>
        <dbReference type="Proteomes" id="UP000242381"/>
    </source>
</evidence>
<evidence type="ECO:0000313" key="2">
    <source>
        <dbReference type="EMBL" id="ORE14629.1"/>
    </source>
</evidence>
<proteinExistence type="predicted"/>
<keyword evidence="1" id="KW-1133">Transmembrane helix</keyword>
<evidence type="ECO:0000256" key="1">
    <source>
        <dbReference type="SAM" id="Phobius"/>
    </source>
</evidence>
<organism evidence="2 3">
    <name type="scientific">Rhizopus microsporus</name>
    <dbReference type="NCBI Taxonomy" id="58291"/>
    <lineage>
        <taxon>Eukaryota</taxon>
        <taxon>Fungi</taxon>
        <taxon>Fungi incertae sedis</taxon>
        <taxon>Mucoromycota</taxon>
        <taxon>Mucoromycotina</taxon>
        <taxon>Mucoromycetes</taxon>
        <taxon>Mucorales</taxon>
        <taxon>Mucorineae</taxon>
        <taxon>Rhizopodaceae</taxon>
        <taxon>Rhizopus</taxon>
    </lineage>
</organism>